<dbReference type="OrthoDB" id="5198708at2"/>
<name>C5C360_BEUC1</name>
<gene>
    <name evidence="10" type="ordered locus">Bcav_1503</name>
</gene>
<dbReference type="EC" id="1.1.1.261" evidence="10"/>
<evidence type="ECO:0000256" key="2">
    <source>
        <dbReference type="ARBA" id="ARBA00022516"/>
    </source>
</evidence>
<dbReference type="KEGG" id="bcv:Bcav_1503"/>
<evidence type="ECO:0000256" key="9">
    <source>
        <dbReference type="ARBA" id="ARBA00023264"/>
    </source>
</evidence>
<dbReference type="RefSeq" id="WP_015881999.1">
    <property type="nucleotide sequence ID" value="NC_012669.1"/>
</dbReference>
<evidence type="ECO:0000256" key="5">
    <source>
        <dbReference type="ARBA" id="ARBA00023002"/>
    </source>
</evidence>
<keyword evidence="3" id="KW-0479">Metal-binding</keyword>
<reference evidence="10 11" key="1">
    <citation type="journal article" date="2009" name="Stand. Genomic Sci.">
        <title>Complete genome sequence of Beutenbergia cavernae type strain (HKI 0122).</title>
        <authorList>
            <person name="Land M."/>
            <person name="Pukall R."/>
            <person name="Abt B."/>
            <person name="Goker M."/>
            <person name="Rohde M."/>
            <person name="Glavina Del Rio T."/>
            <person name="Tice H."/>
            <person name="Copeland A."/>
            <person name="Cheng J.F."/>
            <person name="Lucas S."/>
            <person name="Chen F."/>
            <person name="Nolan M."/>
            <person name="Bruce D."/>
            <person name="Goodwin L."/>
            <person name="Pitluck S."/>
            <person name="Ivanova N."/>
            <person name="Mavromatis K."/>
            <person name="Ovchinnikova G."/>
            <person name="Pati A."/>
            <person name="Chen A."/>
            <person name="Palaniappan K."/>
            <person name="Hauser L."/>
            <person name="Chang Y.J."/>
            <person name="Jefferies C.C."/>
            <person name="Saunders E."/>
            <person name="Brettin T."/>
            <person name="Detter J.C."/>
            <person name="Han C."/>
            <person name="Chain P."/>
            <person name="Bristow J."/>
            <person name="Eisen J.A."/>
            <person name="Markowitz V."/>
            <person name="Hugenholtz P."/>
            <person name="Kyrpides N.C."/>
            <person name="Klenk H.P."/>
            <person name="Lapidus A."/>
        </authorList>
    </citation>
    <scope>NUCLEOTIDE SEQUENCE [LARGE SCALE GENOMIC DNA]</scope>
    <source>
        <strain evidence="11">ATCC BAA-8 / DSM 12333 / NBRC 16432</strain>
    </source>
</reference>
<dbReference type="Gene3D" id="3.40.50.1970">
    <property type="match status" value="1"/>
</dbReference>
<dbReference type="InterPro" id="IPR032837">
    <property type="entry name" value="G1PDH"/>
</dbReference>
<keyword evidence="11" id="KW-1185">Reference proteome</keyword>
<dbReference type="PANTHER" id="PTHR43616:SF5">
    <property type="entry name" value="GLYCEROL DEHYDROGENASE 1"/>
    <property type="match status" value="1"/>
</dbReference>
<keyword evidence="4" id="KW-0521">NADP</keyword>
<organism evidence="10 11">
    <name type="scientific">Beutenbergia cavernae (strain ATCC BAA-8 / DSM 12333 / CCUG 43141 / JCM 11478 / NBRC 16432 / NCIMB 13614 / HKI 0122)</name>
    <dbReference type="NCBI Taxonomy" id="471853"/>
    <lineage>
        <taxon>Bacteria</taxon>
        <taxon>Bacillati</taxon>
        <taxon>Actinomycetota</taxon>
        <taxon>Actinomycetes</taxon>
        <taxon>Micrococcales</taxon>
        <taxon>Beutenbergiaceae</taxon>
        <taxon>Beutenbergia</taxon>
    </lineage>
</organism>
<evidence type="ECO:0000256" key="3">
    <source>
        <dbReference type="ARBA" id="ARBA00022723"/>
    </source>
</evidence>
<keyword evidence="1" id="KW-0963">Cytoplasm</keyword>
<dbReference type="eggNOG" id="COG0371">
    <property type="taxonomic scope" value="Bacteria"/>
</dbReference>
<evidence type="ECO:0000313" key="11">
    <source>
        <dbReference type="Proteomes" id="UP000007962"/>
    </source>
</evidence>
<dbReference type="GO" id="GO:0046872">
    <property type="term" value="F:metal ion binding"/>
    <property type="evidence" value="ECO:0007669"/>
    <property type="project" value="UniProtKB-KW"/>
</dbReference>
<proteinExistence type="predicted"/>
<dbReference type="InterPro" id="IPR016205">
    <property type="entry name" value="Glycerol_DH"/>
</dbReference>
<keyword evidence="8" id="KW-0594">Phospholipid biosynthesis</keyword>
<dbReference type="Gene3D" id="1.20.1090.10">
    <property type="entry name" value="Dehydroquinate synthase-like - alpha domain"/>
    <property type="match status" value="1"/>
</dbReference>
<dbReference type="SUPFAM" id="SSF56796">
    <property type="entry name" value="Dehydroquinate synthase-like"/>
    <property type="match status" value="1"/>
</dbReference>
<evidence type="ECO:0000313" key="10">
    <source>
        <dbReference type="EMBL" id="ACQ79759.1"/>
    </source>
</evidence>
<evidence type="ECO:0000256" key="8">
    <source>
        <dbReference type="ARBA" id="ARBA00023209"/>
    </source>
</evidence>
<dbReference type="CDD" id="cd08175">
    <property type="entry name" value="G1PDH"/>
    <property type="match status" value="1"/>
</dbReference>
<dbReference type="HOGENOM" id="CLU_038362_1_0_11"/>
<evidence type="ECO:0000256" key="6">
    <source>
        <dbReference type="ARBA" id="ARBA00023027"/>
    </source>
</evidence>
<keyword evidence="5 10" id="KW-0560">Oxidoreductase</keyword>
<dbReference type="GO" id="GO:0008654">
    <property type="term" value="P:phospholipid biosynthetic process"/>
    <property type="evidence" value="ECO:0007669"/>
    <property type="project" value="UniProtKB-KW"/>
</dbReference>
<dbReference type="GO" id="GO:0050492">
    <property type="term" value="F:glycerol-1-phosphate dehydrogenase [NAD(P)+] activity"/>
    <property type="evidence" value="ECO:0007669"/>
    <property type="project" value="UniProtKB-EC"/>
</dbReference>
<dbReference type="STRING" id="471853.Bcav_1503"/>
<keyword evidence="9" id="KW-1208">Phospholipid metabolism</keyword>
<keyword evidence="6" id="KW-0520">NAD</keyword>
<evidence type="ECO:0000256" key="1">
    <source>
        <dbReference type="ARBA" id="ARBA00022490"/>
    </source>
</evidence>
<protein>
    <submittedName>
        <fullName evidence="10">Glycerol-1-phosphate dehydrogenase (NAD(P)(+))</fullName>
        <ecNumber evidence="10">1.1.1.261</ecNumber>
    </submittedName>
</protein>
<keyword evidence="7" id="KW-0443">Lipid metabolism</keyword>
<accession>C5C360</accession>
<sequence length="454" mass="47170">MTVLATALAGASDTRALEAGVGVLSRTGAVFTETFGDSSAQLVADGTTWAVAGEEVSASLRAAGVSLAPPLVLPATPTVYASYENVSLIREHLRGSDAVPVVVGSGTLNDLVKLASGELGREYLVVGTAASMDGYAAYGASITKDGFKITQYCPAPAAVVADVSVMADAPQRLTATGLGDLIEKVPAGADWMIADALGVEPIDRGVWDLVQGPLRASLADPAGLAAGDLAAVGRLAEGLLMSGLAMQAHQSSRPASGAGHQFSHLWEMEGLGRDAEPPLSHGMKVGLGTIAMCALYEVVLRRDLGALDVDAAVAAWPTWEQMASRIRGAGLPPEVEVAALAQSEAKYVPASALRSRLTDMVSLWPTLAPLLRAQLLPAADIESRLATVGAVTHPAQIGLDLDRFRTTYWRALTIRSRYTLLDLLLEAGLLSSCVDELFAPGGFWGQRPWPGVAG</sequence>
<dbReference type="Proteomes" id="UP000007962">
    <property type="component" value="Chromosome"/>
</dbReference>
<dbReference type="Pfam" id="PF13685">
    <property type="entry name" value="Fe-ADH_2"/>
    <property type="match status" value="1"/>
</dbReference>
<dbReference type="EMBL" id="CP001618">
    <property type="protein sequence ID" value="ACQ79759.1"/>
    <property type="molecule type" value="Genomic_DNA"/>
</dbReference>
<dbReference type="AlphaFoldDB" id="C5C360"/>
<dbReference type="PANTHER" id="PTHR43616">
    <property type="entry name" value="GLYCEROL DEHYDROGENASE"/>
    <property type="match status" value="1"/>
</dbReference>
<keyword evidence="2" id="KW-0444">Lipid biosynthesis</keyword>
<evidence type="ECO:0000256" key="4">
    <source>
        <dbReference type="ARBA" id="ARBA00022857"/>
    </source>
</evidence>
<evidence type="ECO:0000256" key="7">
    <source>
        <dbReference type="ARBA" id="ARBA00023098"/>
    </source>
</evidence>